<dbReference type="EMBL" id="BNEA01000015">
    <property type="protein sequence ID" value="GHI54431.1"/>
    <property type="molecule type" value="Genomic_DNA"/>
</dbReference>
<dbReference type="PROSITE" id="PS50283">
    <property type="entry name" value="NA_SOLUT_SYMP_3"/>
    <property type="match status" value="1"/>
</dbReference>
<evidence type="ECO:0000313" key="10">
    <source>
        <dbReference type="Proteomes" id="UP000646738"/>
    </source>
</evidence>
<evidence type="ECO:0000256" key="3">
    <source>
        <dbReference type="ARBA" id="ARBA00022448"/>
    </source>
</evidence>
<keyword evidence="10" id="KW-1185">Reference proteome</keyword>
<keyword evidence="4 8" id="KW-0812">Transmembrane</keyword>
<comment type="caution">
    <text evidence="9">The sequence shown here is derived from an EMBL/GenBank/DDBJ whole genome shotgun (WGS) entry which is preliminary data.</text>
</comment>
<dbReference type="Proteomes" id="UP000646738">
    <property type="component" value="Unassembled WGS sequence"/>
</dbReference>
<keyword evidence="3" id="KW-0813">Transport</keyword>
<proteinExistence type="inferred from homology"/>
<accession>A0ABQ3RF25</accession>
<dbReference type="InterPro" id="IPR001734">
    <property type="entry name" value="Na/solute_symporter"/>
</dbReference>
<feature type="transmembrane region" description="Helical" evidence="8">
    <location>
        <begin position="165"/>
        <end position="183"/>
    </location>
</feature>
<comment type="subcellular location">
    <subcellularLocation>
        <location evidence="1">Membrane</location>
        <topology evidence="1">Multi-pass membrane protein</topology>
    </subcellularLocation>
</comment>
<evidence type="ECO:0000256" key="2">
    <source>
        <dbReference type="ARBA" id="ARBA00006434"/>
    </source>
</evidence>
<feature type="transmembrane region" description="Helical" evidence="8">
    <location>
        <begin position="81"/>
        <end position="103"/>
    </location>
</feature>
<keyword evidence="5 8" id="KW-1133">Transmembrane helix</keyword>
<dbReference type="InterPro" id="IPR038377">
    <property type="entry name" value="Na/Glc_symporter_sf"/>
</dbReference>
<feature type="transmembrane region" description="Helical" evidence="8">
    <location>
        <begin position="377"/>
        <end position="396"/>
    </location>
</feature>
<evidence type="ECO:0000313" key="9">
    <source>
        <dbReference type="EMBL" id="GHI54431.1"/>
    </source>
</evidence>
<dbReference type="Pfam" id="PF00474">
    <property type="entry name" value="SSF"/>
    <property type="match status" value="1"/>
</dbReference>
<feature type="transmembrane region" description="Helical" evidence="8">
    <location>
        <begin position="432"/>
        <end position="454"/>
    </location>
</feature>
<keyword evidence="6 8" id="KW-0472">Membrane</keyword>
<protein>
    <submittedName>
        <fullName evidence="9">Sodium:solute symporter</fullName>
    </submittedName>
</protein>
<reference evidence="10" key="1">
    <citation type="submission" date="2023-07" db="EMBL/GenBank/DDBJ databases">
        <title>Whole genome shotgun sequence of Streptomyces achromogenes subsp. rubradiris NBRC 14000.</title>
        <authorList>
            <person name="Komaki H."/>
            <person name="Tamura T."/>
        </authorList>
    </citation>
    <scope>NUCLEOTIDE SEQUENCE [LARGE SCALE GENOMIC DNA]</scope>
    <source>
        <strain evidence="10">NBRC 14000</strain>
    </source>
</reference>
<dbReference type="PANTHER" id="PTHR48086:SF8">
    <property type="entry name" value="MONOCARBOXYLIC ACID PERMEASE"/>
    <property type="match status" value="1"/>
</dbReference>
<feature type="transmembrane region" description="Helical" evidence="8">
    <location>
        <begin position="124"/>
        <end position="145"/>
    </location>
</feature>
<sequence>MRLPFDGGPLALFTLLVVGVTAVAWGLARRSAPTELPHPEGWALAGRGLGPVGMAMLLGGTTYTAYTLVAVPGLTFATGGLGLYSLVYTILFTPAALVVLPLMHQLARRHGLVTAADVTRARHGSHALALAVTITGVVAAMPYLALQVVGLHAALRALDVQPTSLVGVTGVVLVLAVLVTVVLPDGLRVCMRVASFKAVLLAVMLAATLVLVARRTSGPGEVFRDSSLRLARHQVPLIPPDDTYSAYASLALGCVLAQLMYPQTFTVALAAGSADTVRRSVLALPLWTLGLGLFAYLGLAALTLGVHTPEGHAEMAVPTLLDRLVPPWASGLLLGALAIGALLPAAVIAIGMATTIARNVYAEYFNPTATPKHEVRVARFAAAVITLGALVFAFLLQPQDAVNLHLLGGVWIIQVFPAVGLGAVTRWFHHRALLAGWAAGMVSGTAVAVAHGFSSVVGIGFGQVHLAVYVAVAALAVNLAVATALTPLLDRAGVPRGPDSLAADATLPRRSSRFAVRVD</sequence>
<evidence type="ECO:0000256" key="8">
    <source>
        <dbReference type="SAM" id="Phobius"/>
    </source>
</evidence>
<dbReference type="PANTHER" id="PTHR48086">
    <property type="entry name" value="SODIUM/PROLINE SYMPORTER-RELATED"/>
    <property type="match status" value="1"/>
</dbReference>
<dbReference type="RefSeq" id="WP_189990425.1">
    <property type="nucleotide sequence ID" value="NZ_BNCB01000002.1"/>
</dbReference>
<name>A0ABQ3RF25_STRRR</name>
<evidence type="ECO:0000256" key="5">
    <source>
        <dbReference type="ARBA" id="ARBA00022989"/>
    </source>
</evidence>
<feature type="transmembrane region" description="Helical" evidence="8">
    <location>
        <begin position="49"/>
        <end position="69"/>
    </location>
</feature>
<comment type="similarity">
    <text evidence="2 7">Belongs to the sodium:solute symporter (SSF) (TC 2.A.21) family.</text>
</comment>
<evidence type="ECO:0000256" key="7">
    <source>
        <dbReference type="RuleBase" id="RU362091"/>
    </source>
</evidence>
<feature type="transmembrane region" description="Helical" evidence="8">
    <location>
        <begin position="402"/>
        <end position="425"/>
    </location>
</feature>
<feature type="transmembrane region" description="Helical" evidence="8">
    <location>
        <begin position="282"/>
        <end position="308"/>
    </location>
</feature>
<feature type="transmembrane region" description="Helical" evidence="8">
    <location>
        <begin position="328"/>
        <end position="356"/>
    </location>
</feature>
<evidence type="ECO:0000256" key="1">
    <source>
        <dbReference type="ARBA" id="ARBA00004141"/>
    </source>
</evidence>
<feature type="transmembrane region" description="Helical" evidence="8">
    <location>
        <begin position="466"/>
        <end position="489"/>
    </location>
</feature>
<dbReference type="InterPro" id="IPR050277">
    <property type="entry name" value="Sodium:Solute_Symporter"/>
</dbReference>
<feature type="transmembrane region" description="Helical" evidence="8">
    <location>
        <begin position="195"/>
        <end position="213"/>
    </location>
</feature>
<evidence type="ECO:0000256" key="6">
    <source>
        <dbReference type="ARBA" id="ARBA00023136"/>
    </source>
</evidence>
<feature type="transmembrane region" description="Helical" evidence="8">
    <location>
        <begin position="244"/>
        <end position="261"/>
    </location>
</feature>
<evidence type="ECO:0000256" key="4">
    <source>
        <dbReference type="ARBA" id="ARBA00022692"/>
    </source>
</evidence>
<gene>
    <name evidence="9" type="ORF">Srubr_42770</name>
</gene>
<organism evidence="9 10">
    <name type="scientific">Streptomyces rubradiris</name>
    <name type="common">Streptomyces achromogenes subsp. rubradiris</name>
    <dbReference type="NCBI Taxonomy" id="285531"/>
    <lineage>
        <taxon>Bacteria</taxon>
        <taxon>Bacillati</taxon>
        <taxon>Actinomycetota</taxon>
        <taxon>Actinomycetes</taxon>
        <taxon>Kitasatosporales</taxon>
        <taxon>Streptomycetaceae</taxon>
        <taxon>Streptomyces</taxon>
    </lineage>
</organism>
<feature type="transmembrane region" description="Helical" evidence="8">
    <location>
        <begin position="12"/>
        <end position="28"/>
    </location>
</feature>
<dbReference type="Gene3D" id="1.20.1730.10">
    <property type="entry name" value="Sodium/glucose cotransporter"/>
    <property type="match status" value="1"/>
</dbReference>